<feature type="non-terminal residue" evidence="1">
    <location>
        <position position="69"/>
    </location>
</feature>
<evidence type="ECO:0000313" key="2">
    <source>
        <dbReference type="Proteomes" id="UP001194468"/>
    </source>
</evidence>
<reference evidence="1" key="2">
    <citation type="journal article" date="2020" name="Nat. Commun.">
        <title>Large-scale genome sequencing of mycorrhizal fungi provides insights into the early evolution of symbiotic traits.</title>
        <authorList>
            <person name="Miyauchi S."/>
            <person name="Kiss E."/>
            <person name="Kuo A."/>
            <person name="Drula E."/>
            <person name="Kohler A."/>
            <person name="Sanchez-Garcia M."/>
            <person name="Morin E."/>
            <person name="Andreopoulos B."/>
            <person name="Barry K.W."/>
            <person name="Bonito G."/>
            <person name="Buee M."/>
            <person name="Carver A."/>
            <person name="Chen C."/>
            <person name="Cichocki N."/>
            <person name="Clum A."/>
            <person name="Culley D."/>
            <person name="Crous P.W."/>
            <person name="Fauchery L."/>
            <person name="Girlanda M."/>
            <person name="Hayes R.D."/>
            <person name="Keri Z."/>
            <person name="LaButti K."/>
            <person name="Lipzen A."/>
            <person name="Lombard V."/>
            <person name="Magnuson J."/>
            <person name="Maillard F."/>
            <person name="Murat C."/>
            <person name="Nolan M."/>
            <person name="Ohm R.A."/>
            <person name="Pangilinan J."/>
            <person name="Pereira M.F."/>
            <person name="Perotto S."/>
            <person name="Peter M."/>
            <person name="Pfister S."/>
            <person name="Riley R."/>
            <person name="Sitrit Y."/>
            <person name="Stielow J.B."/>
            <person name="Szollosi G."/>
            <person name="Zifcakova L."/>
            <person name="Stursova M."/>
            <person name="Spatafora J.W."/>
            <person name="Tedersoo L."/>
            <person name="Vaario L.M."/>
            <person name="Yamada A."/>
            <person name="Yan M."/>
            <person name="Wang P."/>
            <person name="Xu J."/>
            <person name="Bruns T."/>
            <person name="Baldrian P."/>
            <person name="Vilgalys R."/>
            <person name="Dunand C."/>
            <person name="Henrissat B."/>
            <person name="Grigoriev I.V."/>
            <person name="Hibbett D."/>
            <person name="Nagy L.G."/>
            <person name="Martin F.M."/>
        </authorList>
    </citation>
    <scope>NUCLEOTIDE SEQUENCE</scope>
    <source>
        <strain evidence="1">BED1</strain>
    </source>
</reference>
<dbReference type="AlphaFoldDB" id="A0AAD4G560"/>
<sequence>MLRLLLECTARWLPIYVNSRTGASSQSPSETTLARLQQAVDQLRSGNRALSADIKRALQKLCREIKRHS</sequence>
<proteinExistence type="predicted"/>
<dbReference type="EMBL" id="WHUW01000499">
    <property type="protein sequence ID" value="KAF8414516.1"/>
    <property type="molecule type" value="Genomic_DNA"/>
</dbReference>
<accession>A0AAD4G560</accession>
<reference evidence="1" key="1">
    <citation type="submission" date="2019-10" db="EMBL/GenBank/DDBJ databases">
        <authorList>
            <consortium name="DOE Joint Genome Institute"/>
            <person name="Kuo A."/>
            <person name="Miyauchi S."/>
            <person name="Kiss E."/>
            <person name="Drula E."/>
            <person name="Kohler A."/>
            <person name="Sanchez-Garcia M."/>
            <person name="Andreopoulos B."/>
            <person name="Barry K.W."/>
            <person name="Bonito G."/>
            <person name="Buee M."/>
            <person name="Carver A."/>
            <person name="Chen C."/>
            <person name="Cichocki N."/>
            <person name="Clum A."/>
            <person name="Culley D."/>
            <person name="Crous P.W."/>
            <person name="Fauchery L."/>
            <person name="Girlanda M."/>
            <person name="Hayes R."/>
            <person name="Keri Z."/>
            <person name="LaButti K."/>
            <person name="Lipzen A."/>
            <person name="Lombard V."/>
            <person name="Magnuson J."/>
            <person name="Maillard F."/>
            <person name="Morin E."/>
            <person name="Murat C."/>
            <person name="Nolan M."/>
            <person name="Ohm R."/>
            <person name="Pangilinan J."/>
            <person name="Pereira M."/>
            <person name="Perotto S."/>
            <person name="Peter M."/>
            <person name="Riley R."/>
            <person name="Sitrit Y."/>
            <person name="Stielow B."/>
            <person name="Szollosi G."/>
            <person name="Zifcakova L."/>
            <person name="Stursova M."/>
            <person name="Spatafora J.W."/>
            <person name="Tedersoo L."/>
            <person name="Vaario L.-M."/>
            <person name="Yamada A."/>
            <person name="Yan M."/>
            <person name="Wang P."/>
            <person name="Xu J."/>
            <person name="Bruns T."/>
            <person name="Baldrian P."/>
            <person name="Vilgalys R."/>
            <person name="Henrissat B."/>
            <person name="Grigoriev I.V."/>
            <person name="Hibbett D."/>
            <person name="Nagy L.G."/>
            <person name="Martin F.M."/>
        </authorList>
    </citation>
    <scope>NUCLEOTIDE SEQUENCE</scope>
    <source>
        <strain evidence="1">BED1</strain>
    </source>
</reference>
<gene>
    <name evidence="1" type="ORF">L210DRAFT_3592136</name>
</gene>
<dbReference type="Proteomes" id="UP001194468">
    <property type="component" value="Unassembled WGS sequence"/>
</dbReference>
<name>A0AAD4G560_BOLED</name>
<evidence type="ECO:0000313" key="1">
    <source>
        <dbReference type="EMBL" id="KAF8414516.1"/>
    </source>
</evidence>
<protein>
    <submittedName>
        <fullName evidence="1">Uncharacterized protein</fullName>
    </submittedName>
</protein>
<keyword evidence="2" id="KW-1185">Reference proteome</keyword>
<organism evidence="1 2">
    <name type="scientific">Boletus edulis BED1</name>
    <dbReference type="NCBI Taxonomy" id="1328754"/>
    <lineage>
        <taxon>Eukaryota</taxon>
        <taxon>Fungi</taxon>
        <taxon>Dikarya</taxon>
        <taxon>Basidiomycota</taxon>
        <taxon>Agaricomycotina</taxon>
        <taxon>Agaricomycetes</taxon>
        <taxon>Agaricomycetidae</taxon>
        <taxon>Boletales</taxon>
        <taxon>Boletineae</taxon>
        <taxon>Boletaceae</taxon>
        <taxon>Boletoideae</taxon>
        <taxon>Boletus</taxon>
    </lineage>
</organism>
<comment type="caution">
    <text evidence="1">The sequence shown here is derived from an EMBL/GenBank/DDBJ whole genome shotgun (WGS) entry which is preliminary data.</text>
</comment>